<protein>
    <recommendedName>
        <fullName evidence="3">SipW-cognate class signal peptide</fullName>
    </recommendedName>
</protein>
<dbReference type="NCBIfam" id="TIGR04088">
    <property type="entry name" value="cognate_SipW"/>
    <property type="match status" value="1"/>
</dbReference>
<keyword evidence="2" id="KW-1185">Reference proteome</keyword>
<comment type="caution">
    <text evidence="1">The sequence shown here is derived from an EMBL/GenBank/DDBJ whole genome shotgun (WGS) entry which is preliminary data.</text>
</comment>
<dbReference type="Proteomes" id="UP000255036">
    <property type="component" value="Unassembled WGS sequence"/>
</dbReference>
<dbReference type="EMBL" id="QRCT01000006">
    <property type="protein sequence ID" value="RDU25161.1"/>
    <property type="molecule type" value="Genomic_DNA"/>
</dbReference>
<dbReference type="Pfam" id="PF12389">
    <property type="entry name" value="Peptidase_M73"/>
    <property type="match status" value="1"/>
</dbReference>
<dbReference type="AlphaFoldDB" id="A0A371B027"/>
<dbReference type="InterPro" id="IPR022121">
    <property type="entry name" value="Peptidase_M73_camelysin"/>
</dbReference>
<evidence type="ECO:0000313" key="2">
    <source>
        <dbReference type="Proteomes" id="UP000255036"/>
    </source>
</evidence>
<evidence type="ECO:0000313" key="1">
    <source>
        <dbReference type="EMBL" id="RDU25161.1"/>
    </source>
</evidence>
<name>A0A371B027_9FIRM</name>
<organism evidence="1 2">
    <name type="scientific">Anaerosacchariphilus polymeriproducens</name>
    <dbReference type="NCBI Taxonomy" id="1812858"/>
    <lineage>
        <taxon>Bacteria</taxon>
        <taxon>Bacillati</taxon>
        <taxon>Bacillota</taxon>
        <taxon>Clostridia</taxon>
        <taxon>Lachnospirales</taxon>
        <taxon>Lachnospiraceae</taxon>
        <taxon>Anaerosacchariphilus</taxon>
    </lineage>
</organism>
<sequence length="219" mass="24539">MTKKFSTLKGGQVMNKKRNITLVTTAAALLAVVMIGGTLAYFTDRGEATNVVTFGKVNIELTEPKFEAFTNQTNTVNDVYPGQTIEKDPTITVDEDSSEAYIRAKISYNNQLTKEQQAELERNLNLIEGWTKSSDGYYYYRDIVKPTQSVLLFDKVMIPANWDNAYAEKTFEINIIAEAIQVDNFTPAFSQNKSAVIGWNYVNADGTVVPITPETYQDN</sequence>
<reference evidence="1 2" key="1">
    <citation type="submission" date="2018-07" db="EMBL/GenBank/DDBJ databases">
        <title>Anaerosacharophilus polymeroproducens gen. nov. sp. nov., an anaerobic bacterium isolated from salt field.</title>
        <authorList>
            <person name="Kim W."/>
            <person name="Yang S.-H."/>
            <person name="Oh J."/>
            <person name="Lee J.-H."/>
            <person name="Kwon K.K."/>
        </authorList>
    </citation>
    <scope>NUCLEOTIDE SEQUENCE [LARGE SCALE GENOMIC DNA]</scope>
    <source>
        <strain evidence="1 2">MCWD5</strain>
    </source>
</reference>
<dbReference type="InterPro" id="IPR023833">
    <property type="entry name" value="Signal_pept_SipW-depend-type"/>
</dbReference>
<gene>
    <name evidence="1" type="ORF">DWV06_00600</name>
</gene>
<evidence type="ECO:0008006" key="3">
    <source>
        <dbReference type="Google" id="ProtNLM"/>
    </source>
</evidence>
<accession>A0A371B027</accession>
<proteinExistence type="predicted"/>